<evidence type="ECO:0000259" key="2">
    <source>
        <dbReference type="Pfam" id="PF20789"/>
    </source>
</evidence>
<evidence type="ECO:0000313" key="4">
    <source>
        <dbReference type="Proteomes" id="UP000218323"/>
    </source>
</evidence>
<dbReference type="Gene3D" id="2.40.160.210">
    <property type="entry name" value="Acyl-CoA thioesterase, double hotdog domain"/>
    <property type="match status" value="1"/>
</dbReference>
<protein>
    <submittedName>
        <fullName evidence="3">Thioesterase family protein</fullName>
    </submittedName>
</protein>
<comment type="caution">
    <text evidence="3">The sequence shown here is derived from an EMBL/GenBank/DDBJ whole genome shotgun (WGS) entry which is preliminary data.</text>
</comment>
<gene>
    <name evidence="3" type="ORF">COA07_06060</name>
</gene>
<dbReference type="InterPro" id="IPR049450">
    <property type="entry name" value="ACOT8-like_C"/>
</dbReference>
<feature type="domain" description="Acyl-CoA thioesterase-like N-terminal HotDog" evidence="1">
    <location>
        <begin position="21"/>
        <end position="103"/>
    </location>
</feature>
<organism evidence="3 4">
    <name type="scientific">Sphingomonas adhaesiva</name>
    <dbReference type="NCBI Taxonomy" id="28212"/>
    <lineage>
        <taxon>Bacteria</taxon>
        <taxon>Pseudomonadati</taxon>
        <taxon>Pseudomonadota</taxon>
        <taxon>Alphaproteobacteria</taxon>
        <taxon>Sphingomonadales</taxon>
        <taxon>Sphingomonadaceae</taxon>
        <taxon>Sphingomonas</taxon>
    </lineage>
</organism>
<keyword evidence="4" id="KW-1185">Reference proteome</keyword>
<dbReference type="Proteomes" id="UP000218323">
    <property type="component" value="Unassembled WGS sequence"/>
</dbReference>
<evidence type="ECO:0000259" key="1">
    <source>
        <dbReference type="Pfam" id="PF13622"/>
    </source>
</evidence>
<dbReference type="Pfam" id="PF13622">
    <property type="entry name" value="4HBT_3"/>
    <property type="match status" value="1"/>
</dbReference>
<evidence type="ECO:0000313" key="3">
    <source>
        <dbReference type="EMBL" id="PCG15393.1"/>
    </source>
</evidence>
<proteinExistence type="predicted"/>
<dbReference type="InterPro" id="IPR029069">
    <property type="entry name" value="HotDog_dom_sf"/>
</dbReference>
<dbReference type="Pfam" id="PF20789">
    <property type="entry name" value="4HBT_3C"/>
    <property type="match status" value="1"/>
</dbReference>
<dbReference type="SUPFAM" id="SSF54637">
    <property type="entry name" value="Thioesterase/thiol ester dehydrase-isomerase"/>
    <property type="match status" value="2"/>
</dbReference>
<sequence length="260" mass="27924">MTEDAIFHPDGAGYRATAHAAGPWHPQMQHGGAPSALVAHVAETVPTLAPMRIARVTVELLRPVPVAHLDTAVEVLRQGRKLQLLQVRLLAEGTEVTRATVLRLRTADTELPDAAQPPLPDVLPEDVAPGGAGVGGTTGFGANFEMRRVRGGFGELGPGRMWFRQHRALVAGRPLAPLERAMTVADFSNGIAPVLPFADWTFLNADLTVSLARAPEGEWIFSDAETWPGGDGIALAMTRLADRRGYFGRAVQTLLLERRG</sequence>
<name>A0A2A4IC74_9SPHN</name>
<accession>A0A2A4IC74</accession>
<dbReference type="InterPro" id="IPR049449">
    <property type="entry name" value="TesB_ACOT8-like_N"/>
</dbReference>
<dbReference type="RefSeq" id="WP_066712091.1">
    <property type="nucleotide sequence ID" value="NZ_JBHIWA010000001.1"/>
</dbReference>
<reference evidence="3 4" key="1">
    <citation type="submission" date="2017-09" db="EMBL/GenBank/DDBJ databases">
        <title>Sphingomonas adhaesiva DSM 7418, whole genome shotgun sequence.</title>
        <authorList>
            <person name="Feng G."/>
            <person name="Zhu H."/>
        </authorList>
    </citation>
    <scope>NUCLEOTIDE SEQUENCE [LARGE SCALE GENOMIC DNA]</scope>
    <source>
        <strain evidence="3 4">DSM 7418</strain>
    </source>
</reference>
<feature type="domain" description="Acyl-CoA thioesterase-like C-terminal" evidence="2">
    <location>
        <begin position="124"/>
        <end position="255"/>
    </location>
</feature>
<dbReference type="AlphaFoldDB" id="A0A2A4IC74"/>
<dbReference type="EMBL" id="NWVC01000002">
    <property type="protein sequence ID" value="PCG15393.1"/>
    <property type="molecule type" value="Genomic_DNA"/>
</dbReference>
<dbReference type="InterPro" id="IPR042171">
    <property type="entry name" value="Acyl-CoA_hotdog"/>
</dbReference>